<keyword evidence="2" id="KW-1185">Reference proteome</keyword>
<gene>
    <name evidence="1" type="ORF">MPIPNATIZW_LOCUS8072</name>
</gene>
<organism evidence="1 2">
    <name type="scientific">Pipistrellus nathusii</name>
    <name type="common">Nathusius' pipistrelle</name>
    <dbReference type="NCBI Taxonomy" id="59473"/>
    <lineage>
        <taxon>Eukaryota</taxon>
        <taxon>Metazoa</taxon>
        <taxon>Chordata</taxon>
        <taxon>Craniata</taxon>
        <taxon>Vertebrata</taxon>
        <taxon>Euteleostomi</taxon>
        <taxon>Mammalia</taxon>
        <taxon>Eutheria</taxon>
        <taxon>Laurasiatheria</taxon>
        <taxon>Chiroptera</taxon>
        <taxon>Yangochiroptera</taxon>
        <taxon>Vespertilionidae</taxon>
        <taxon>Pipistrellus</taxon>
    </lineage>
</organism>
<evidence type="ECO:0000313" key="1">
    <source>
        <dbReference type="EMBL" id="CAK6439766.1"/>
    </source>
</evidence>
<accession>A0ABN9ZSS5</accession>
<name>A0ABN9ZSS5_PIPNA</name>
<protein>
    <submittedName>
        <fullName evidence="1">Uncharacterized protein</fullName>
    </submittedName>
</protein>
<reference evidence="1" key="1">
    <citation type="submission" date="2023-12" db="EMBL/GenBank/DDBJ databases">
        <authorList>
            <person name="Brown T."/>
        </authorList>
    </citation>
    <scope>NUCLEOTIDE SEQUENCE</scope>
</reference>
<sequence>MVDGETLIQKTTTSLLLESSRIVTHECRLVCESQMSMVTLGENTMCGLRVLSLELGRLMLKSCTGHISWNMLPKFLELWSPRPVVGKLINQQSQISRVQRLKFLLRAKFFKLKLLQNRLAQAMVFCGRATLKGPKSCTWLESHSLPITVLD</sequence>
<proteinExistence type="predicted"/>
<dbReference type="EMBL" id="OY882875">
    <property type="protein sequence ID" value="CAK6439766.1"/>
    <property type="molecule type" value="Genomic_DNA"/>
</dbReference>
<dbReference type="Proteomes" id="UP001314169">
    <property type="component" value="Chromosome 18"/>
</dbReference>
<evidence type="ECO:0000313" key="2">
    <source>
        <dbReference type="Proteomes" id="UP001314169"/>
    </source>
</evidence>